<feature type="compositionally biased region" description="Polar residues" evidence="5">
    <location>
        <begin position="63"/>
        <end position="88"/>
    </location>
</feature>
<feature type="region of interest" description="Disordered" evidence="5">
    <location>
        <begin position="1"/>
        <end position="44"/>
    </location>
</feature>
<reference evidence="8" key="1">
    <citation type="submission" date="2019-07" db="EMBL/GenBank/DDBJ databases">
        <authorList>
            <person name="Palmer J.M."/>
        </authorList>
    </citation>
    <scope>NUCLEOTIDE SEQUENCE</scope>
    <source>
        <strain evidence="8">PC9</strain>
    </source>
</reference>
<name>A0A8H7DPZ8_PLEOS</name>
<gene>
    <name evidence="8" type="ORF">PC9H_009834</name>
</gene>
<evidence type="ECO:0000256" key="5">
    <source>
        <dbReference type="SAM" id="MobiDB-lite"/>
    </source>
</evidence>
<comment type="caution">
    <text evidence="8">The sequence shown here is derived from an EMBL/GenBank/DDBJ whole genome shotgun (WGS) entry which is preliminary data.</text>
</comment>
<dbReference type="AlphaFoldDB" id="A0A8H7DPZ8"/>
<sequence>MSFSSTPLGQGRRLDHSTFLGKNLHQHRSAPKIITSPPRSPEKLHNTTVNVASAFQQAALQSEAMNPNDSWASGASASYRNVPRSTSVDYEKETQNTSARRLAAPPRRNNALPSRATKPLSKSGSINSNIVPDSQLDEEPSQLENRSYQRGKSPMVDAINGVYQKVSFYMRARSNEPDNSLDHSGNGPQEDASYSYDQEEQQFQASQPTNARKLNSHRRRNISVDNKAYKPSQSDLEQSDSDFEDDGRKRRKKAKKGGPHGGPLNSLPVTQYDKRKRRKSKGGKGGTEAEGEGSAGEEMDDEASQSNSSHRTSQPPRAAEEDSIDYAEQGLKSIPEDEEDDDPQEANSTDVPKSPSTDPVSPQSQSRHANSRSKTPQPRQAPPSSTFSIGALCGRGVNRLIHYAHSIFFLGGQLLGLIVRAFLTNGPIRYVSLGLAMCAVWYILGSPTTSLQHYILGWGTSSVASPPPTAPPADFAEISARLQAIESTVFALSTSQDRVRVDLVSEIKSRDSLNDEIKKVFGDVGRVNTEVGKLKSQIGTMDGRLGTVDGSVGTLSVQIGSLGGDLSKLGRQIGSLSGQISTLEGRVEAGGSKGKDGVSVDSGALANLKKEIGSVSERLVAFSSVVDRLDGLRKEWESERSKKDREKEKTGNESRVRLQTLEDRMDTIAKSVDEALDLGRQSHGETKPWWASLPGKKTDSSIVIKTTDGQDISSLLSDLVSSTVIGYFAKDILGKPDYALYSGGARVIPSLTSPTYEIKPSTLRGSVVGMITGQGYASGRPPVTGLHPETHNGHCWPFAGTHGQLGVALGAPVFVNEIVIEHVPGDVAFDLRSAPRDMEVWGVVEGMDNLKRLVAWREEQRQLKETEGEQQEQEPYPPTLPSHPPYIRLAKFSYDVRARNHIQVFPVLPEIKALGIDFGVVVLMVKNNWGMDDYTCIYRMRVHGDRLGEVPPLYDSRLPESSES</sequence>
<accession>A0A8H7DPZ8</accession>
<feature type="compositionally biased region" description="Acidic residues" evidence="5">
    <location>
        <begin position="289"/>
        <end position="303"/>
    </location>
</feature>
<feature type="transmembrane region" description="Helical" evidence="6">
    <location>
        <begin position="403"/>
        <end position="423"/>
    </location>
</feature>
<dbReference type="OrthoDB" id="342281at2759"/>
<dbReference type="InterPro" id="IPR045119">
    <property type="entry name" value="SUN1-5"/>
</dbReference>
<feature type="compositionally biased region" description="Polar residues" evidence="5">
    <location>
        <begin position="201"/>
        <end position="213"/>
    </location>
</feature>
<dbReference type="Gene3D" id="2.60.120.260">
    <property type="entry name" value="Galactose-binding domain-like"/>
    <property type="match status" value="1"/>
</dbReference>
<dbReference type="RefSeq" id="XP_036628721.1">
    <property type="nucleotide sequence ID" value="XM_036779332.1"/>
</dbReference>
<evidence type="ECO:0000256" key="1">
    <source>
        <dbReference type="ARBA" id="ARBA00004370"/>
    </source>
</evidence>
<feature type="region of interest" description="Disordered" evidence="5">
    <location>
        <begin position="635"/>
        <end position="654"/>
    </location>
</feature>
<keyword evidence="3 6" id="KW-1133">Transmembrane helix</keyword>
<dbReference type="PANTHER" id="PTHR12911">
    <property type="entry name" value="SAD1/UNC-84-LIKE PROTEIN-RELATED"/>
    <property type="match status" value="1"/>
</dbReference>
<dbReference type="Pfam" id="PF07738">
    <property type="entry name" value="Sad1_UNC"/>
    <property type="match status" value="2"/>
</dbReference>
<evidence type="ECO:0000256" key="6">
    <source>
        <dbReference type="SAM" id="Phobius"/>
    </source>
</evidence>
<keyword evidence="9" id="KW-1185">Reference proteome</keyword>
<evidence type="ECO:0000313" key="8">
    <source>
        <dbReference type="EMBL" id="KAF7424527.1"/>
    </source>
</evidence>
<feature type="compositionally biased region" description="Low complexity" evidence="5">
    <location>
        <begin position="98"/>
        <end position="116"/>
    </location>
</feature>
<dbReference type="GeneID" id="59379652"/>
<protein>
    <recommendedName>
        <fullName evidence="7">SUN domain-containing protein</fullName>
    </recommendedName>
</protein>
<dbReference type="VEuPathDB" id="FungiDB:PC9H_009834"/>
<dbReference type="PANTHER" id="PTHR12911:SF8">
    <property type="entry name" value="KLAROID PROTEIN-RELATED"/>
    <property type="match status" value="1"/>
</dbReference>
<dbReference type="PROSITE" id="PS51469">
    <property type="entry name" value="SUN"/>
    <property type="match status" value="1"/>
</dbReference>
<feature type="compositionally biased region" description="Basic residues" evidence="5">
    <location>
        <begin position="249"/>
        <end position="258"/>
    </location>
</feature>
<evidence type="ECO:0000256" key="3">
    <source>
        <dbReference type="ARBA" id="ARBA00022989"/>
    </source>
</evidence>
<comment type="subcellular location">
    <subcellularLocation>
        <location evidence="1">Membrane</location>
    </subcellularLocation>
</comment>
<evidence type="ECO:0000259" key="7">
    <source>
        <dbReference type="PROSITE" id="PS51469"/>
    </source>
</evidence>
<dbReference type="Gene3D" id="1.10.287.1490">
    <property type="match status" value="1"/>
</dbReference>
<feature type="compositionally biased region" description="Polar residues" evidence="5">
    <location>
        <begin position="346"/>
        <end position="387"/>
    </location>
</feature>
<feature type="transmembrane region" description="Helical" evidence="6">
    <location>
        <begin position="428"/>
        <end position="444"/>
    </location>
</feature>
<dbReference type="GO" id="GO:0034993">
    <property type="term" value="C:meiotic nuclear membrane microtubule tethering complex"/>
    <property type="evidence" value="ECO:0007669"/>
    <property type="project" value="TreeGrafter"/>
</dbReference>
<organism evidence="8 9">
    <name type="scientific">Pleurotus ostreatus</name>
    <name type="common">Oyster mushroom</name>
    <name type="synonym">White-rot fungus</name>
    <dbReference type="NCBI Taxonomy" id="5322"/>
    <lineage>
        <taxon>Eukaryota</taxon>
        <taxon>Fungi</taxon>
        <taxon>Dikarya</taxon>
        <taxon>Basidiomycota</taxon>
        <taxon>Agaricomycotina</taxon>
        <taxon>Agaricomycetes</taxon>
        <taxon>Agaricomycetidae</taxon>
        <taxon>Agaricales</taxon>
        <taxon>Pleurotineae</taxon>
        <taxon>Pleurotaceae</taxon>
        <taxon>Pleurotus</taxon>
    </lineage>
</organism>
<feature type="compositionally biased region" description="Polar residues" evidence="5">
    <location>
        <begin position="304"/>
        <end position="315"/>
    </location>
</feature>
<feature type="region of interest" description="Disordered" evidence="5">
    <location>
        <begin position="63"/>
        <end position="157"/>
    </location>
</feature>
<dbReference type="EMBL" id="JACETU010000007">
    <property type="protein sequence ID" value="KAF7424527.1"/>
    <property type="molecule type" value="Genomic_DNA"/>
</dbReference>
<evidence type="ECO:0000256" key="2">
    <source>
        <dbReference type="ARBA" id="ARBA00022692"/>
    </source>
</evidence>
<keyword evidence="2 6" id="KW-0812">Transmembrane</keyword>
<feature type="region of interest" description="Disordered" evidence="5">
    <location>
        <begin position="170"/>
        <end position="387"/>
    </location>
</feature>
<evidence type="ECO:0000313" key="9">
    <source>
        <dbReference type="Proteomes" id="UP000623687"/>
    </source>
</evidence>
<proteinExistence type="predicted"/>
<dbReference type="GO" id="GO:0043495">
    <property type="term" value="F:protein-membrane adaptor activity"/>
    <property type="evidence" value="ECO:0007669"/>
    <property type="project" value="TreeGrafter"/>
</dbReference>
<keyword evidence="4 6" id="KW-0472">Membrane</keyword>
<evidence type="ECO:0000256" key="4">
    <source>
        <dbReference type="ARBA" id="ARBA00023136"/>
    </source>
</evidence>
<dbReference type="InterPro" id="IPR012919">
    <property type="entry name" value="SUN_dom"/>
</dbReference>
<dbReference type="Proteomes" id="UP000623687">
    <property type="component" value="Unassembled WGS sequence"/>
</dbReference>
<feature type="domain" description="SUN" evidence="7">
    <location>
        <begin position="744"/>
        <end position="947"/>
    </location>
</feature>
<feature type="compositionally biased region" description="Polar residues" evidence="5">
    <location>
        <begin position="120"/>
        <end position="132"/>
    </location>
</feature>